<protein>
    <recommendedName>
        <fullName evidence="2">RNA-binding protein 48</fullName>
    </recommendedName>
</protein>
<keyword evidence="3" id="KW-0507">mRNA processing</keyword>
<dbReference type="Proteomes" id="UP000027586">
    <property type="component" value="Unassembled WGS sequence"/>
</dbReference>
<comment type="similarity">
    <text evidence="1">Belongs to the RBM48 family.</text>
</comment>
<evidence type="ECO:0000313" key="10">
    <source>
        <dbReference type="EMBL" id="CDH49496.1"/>
    </source>
</evidence>
<dbReference type="InterPro" id="IPR012677">
    <property type="entry name" value="Nucleotide-bd_a/b_plait_sf"/>
</dbReference>
<dbReference type="GO" id="GO:0005654">
    <property type="term" value="C:nucleoplasm"/>
    <property type="evidence" value="ECO:0007669"/>
    <property type="project" value="TreeGrafter"/>
</dbReference>
<dbReference type="PANTHER" id="PTHR20957:SF0">
    <property type="entry name" value="RNA-BINDING PROTEIN 48"/>
    <property type="match status" value="1"/>
</dbReference>
<dbReference type="Gene3D" id="3.30.70.330">
    <property type="match status" value="1"/>
</dbReference>
<dbReference type="InterPro" id="IPR039599">
    <property type="entry name" value="RBM48"/>
</dbReference>
<organism evidence="10 11">
    <name type="scientific">Lichtheimia corymbifera JMRC:FSU:9682</name>
    <dbReference type="NCBI Taxonomy" id="1263082"/>
    <lineage>
        <taxon>Eukaryota</taxon>
        <taxon>Fungi</taxon>
        <taxon>Fungi incertae sedis</taxon>
        <taxon>Mucoromycota</taxon>
        <taxon>Mucoromycotina</taxon>
        <taxon>Mucoromycetes</taxon>
        <taxon>Mucorales</taxon>
        <taxon>Lichtheimiaceae</taxon>
        <taxon>Lichtheimia</taxon>
    </lineage>
</organism>
<feature type="domain" description="RRM" evidence="9">
    <location>
        <begin position="27"/>
        <end position="106"/>
    </location>
</feature>
<name>A0A068RKL0_9FUNG</name>
<evidence type="ECO:0000313" key="11">
    <source>
        <dbReference type="Proteomes" id="UP000027586"/>
    </source>
</evidence>
<dbReference type="EMBL" id="CBTN010000003">
    <property type="protein sequence ID" value="CDH49496.1"/>
    <property type="molecule type" value="Genomic_DNA"/>
</dbReference>
<keyword evidence="5 8" id="KW-0694">RNA-binding</keyword>
<evidence type="ECO:0000256" key="8">
    <source>
        <dbReference type="PROSITE-ProRule" id="PRU00176"/>
    </source>
</evidence>
<keyword evidence="4" id="KW-0747">Spliceosome</keyword>
<reference evidence="10" key="1">
    <citation type="submission" date="2013-08" db="EMBL/GenBank/DDBJ databases">
        <title>Gene expansion shapes genome architecture in the human pathogen Lichtheimia corymbifera: an evolutionary genomics analysis in the ancient terrestrial Mucorales (Mucoromycotina).</title>
        <authorList>
            <person name="Schwartze V.U."/>
            <person name="Winter S."/>
            <person name="Shelest E."/>
            <person name="Marcet-Houben M."/>
            <person name="Horn F."/>
            <person name="Wehner S."/>
            <person name="Hoffmann K."/>
            <person name="Riege K."/>
            <person name="Sammeth M."/>
            <person name="Nowrousian M."/>
            <person name="Valiante V."/>
            <person name="Linde J."/>
            <person name="Jacobsen I.D."/>
            <person name="Marz M."/>
            <person name="Brakhage A.A."/>
            <person name="Gabaldon T."/>
            <person name="Bocker S."/>
            <person name="Voigt K."/>
        </authorList>
    </citation>
    <scope>NUCLEOTIDE SEQUENCE [LARGE SCALE GENOMIC DNA]</scope>
    <source>
        <strain evidence="10">FSU 9682</strain>
    </source>
</reference>
<dbReference type="CDD" id="cd12442">
    <property type="entry name" value="RRM_RBM48"/>
    <property type="match status" value="1"/>
</dbReference>
<evidence type="ECO:0000256" key="1">
    <source>
        <dbReference type="ARBA" id="ARBA00006938"/>
    </source>
</evidence>
<dbReference type="InterPro" id="IPR000504">
    <property type="entry name" value="RRM_dom"/>
</dbReference>
<dbReference type="OrthoDB" id="78358at2759"/>
<evidence type="ECO:0000259" key="9">
    <source>
        <dbReference type="PROSITE" id="PS50102"/>
    </source>
</evidence>
<evidence type="ECO:0000256" key="4">
    <source>
        <dbReference type="ARBA" id="ARBA00022728"/>
    </source>
</evidence>
<dbReference type="GO" id="GO:0006397">
    <property type="term" value="P:mRNA processing"/>
    <property type="evidence" value="ECO:0007669"/>
    <property type="project" value="UniProtKB-KW"/>
</dbReference>
<dbReference type="InterPro" id="IPR034264">
    <property type="entry name" value="RBM48_RRM"/>
</dbReference>
<gene>
    <name evidence="10" type="ORF">LCOR_01238.1</name>
</gene>
<dbReference type="GO" id="GO:0003723">
    <property type="term" value="F:RNA binding"/>
    <property type="evidence" value="ECO:0007669"/>
    <property type="project" value="UniProtKB-UniRule"/>
</dbReference>
<dbReference type="AlphaFoldDB" id="A0A068RKL0"/>
<sequence length="178" mass="20913">MATNRPEYRDPKTPRAVKVYTIAQESRYLIVENVPALGLVENLLKLCSSFGPVQSHRLLDDHTSATNYCDVVWIQFATTAAARIAKRTLDDKPFFSNLLRVSYAPEYETVDDLRGKLQERRYSVTQRGRLRQLLVLLYPKRVHPYHRRQQQQQQHQIHPRSVEGYDHVIVSIHPRKHW</sequence>
<comment type="caution">
    <text evidence="10">The sequence shown here is derived from an EMBL/GenBank/DDBJ whole genome shotgun (WGS) entry which is preliminary data.</text>
</comment>
<dbReference type="PROSITE" id="PS50102">
    <property type="entry name" value="RRM"/>
    <property type="match status" value="1"/>
</dbReference>
<keyword evidence="11" id="KW-1185">Reference proteome</keyword>
<dbReference type="STRING" id="1263082.A0A068RKL0"/>
<evidence type="ECO:0000256" key="2">
    <source>
        <dbReference type="ARBA" id="ARBA00015189"/>
    </source>
</evidence>
<evidence type="ECO:0000256" key="6">
    <source>
        <dbReference type="ARBA" id="ARBA00023187"/>
    </source>
</evidence>
<dbReference type="InterPro" id="IPR035979">
    <property type="entry name" value="RBD_domain_sf"/>
</dbReference>
<evidence type="ECO:0000256" key="3">
    <source>
        <dbReference type="ARBA" id="ARBA00022664"/>
    </source>
</evidence>
<dbReference type="VEuPathDB" id="FungiDB:LCOR_01238.1"/>
<evidence type="ECO:0000256" key="5">
    <source>
        <dbReference type="ARBA" id="ARBA00022884"/>
    </source>
</evidence>
<proteinExistence type="inferred from homology"/>
<dbReference type="GO" id="GO:0008380">
    <property type="term" value="P:RNA splicing"/>
    <property type="evidence" value="ECO:0007669"/>
    <property type="project" value="UniProtKB-KW"/>
</dbReference>
<evidence type="ECO:0000256" key="7">
    <source>
        <dbReference type="ARBA" id="ARBA00035004"/>
    </source>
</evidence>
<dbReference type="GO" id="GO:0005681">
    <property type="term" value="C:spliceosomal complex"/>
    <property type="evidence" value="ECO:0007669"/>
    <property type="project" value="UniProtKB-KW"/>
</dbReference>
<keyword evidence="6" id="KW-0508">mRNA splicing</keyword>
<accession>A0A068RKL0</accession>
<dbReference type="PANTHER" id="PTHR20957">
    <property type="entry name" value="RNA-BINDING PROTEIN 48"/>
    <property type="match status" value="1"/>
</dbReference>
<dbReference type="SUPFAM" id="SSF54928">
    <property type="entry name" value="RNA-binding domain, RBD"/>
    <property type="match status" value="1"/>
</dbReference>
<comment type="function">
    <text evidence="7">As a component of the minor spliceosome, involved in the splicing of U12-type introns in pre-mRNAs.</text>
</comment>